<dbReference type="InterPro" id="IPR046858">
    <property type="entry name" value="ChrB_N"/>
</dbReference>
<evidence type="ECO:0000259" key="2">
    <source>
        <dbReference type="Pfam" id="PF20229"/>
    </source>
</evidence>
<protein>
    <recommendedName>
        <fullName evidence="2">ChrB N-terminal domain-containing protein</fullName>
    </recommendedName>
</protein>
<dbReference type="EMBL" id="DTIB01000055">
    <property type="protein sequence ID" value="HGB24898.1"/>
    <property type="molecule type" value="Genomic_DNA"/>
</dbReference>
<evidence type="ECO:0000313" key="3">
    <source>
        <dbReference type="EMBL" id="HGB24898.1"/>
    </source>
</evidence>
<feature type="coiled-coil region" evidence="1">
    <location>
        <begin position="56"/>
        <end position="83"/>
    </location>
</feature>
<gene>
    <name evidence="3" type="ORF">ENV88_02415</name>
</gene>
<reference evidence="3" key="1">
    <citation type="journal article" date="2020" name="mSystems">
        <title>Genome- and Community-Level Interaction Insights into Carbon Utilization and Element Cycling Functions of Hydrothermarchaeota in Hydrothermal Sediment.</title>
        <authorList>
            <person name="Zhou Z."/>
            <person name="Liu Y."/>
            <person name="Xu W."/>
            <person name="Pan J."/>
            <person name="Luo Z.H."/>
            <person name="Li M."/>
        </authorList>
    </citation>
    <scope>NUCLEOTIDE SEQUENCE [LARGE SCALE GENOMIC DNA]</scope>
    <source>
        <strain evidence="3">SpSt-8</strain>
    </source>
</reference>
<dbReference type="AlphaFoldDB" id="A0A7C3WJN9"/>
<keyword evidence="1" id="KW-0175">Coiled coil</keyword>
<comment type="caution">
    <text evidence="3">The sequence shown here is derived from an EMBL/GenBank/DDBJ whole genome shotgun (WGS) entry which is preliminary data.</text>
</comment>
<organism evidence="3">
    <name type="scientific">Thermofilum pendens</name>
    <dbReference type="NCBI Taxonomy" id="2269"/>
    <lineage>
        <taxon>Archaea</taxon>
        <taxon>Thermoproteota</taxon>
        <taxon>Thermoprotei</taxon>
        <taxon>Thermofilales</taxon>
        <taxon>Thermofilaceae</taxon>
        <taxon>Thermofilum</taxon>
    </lineage>
</organism>
<accession>A0A7C3WJN9</accession>
<feature type="domain" description="ChrB N-terminal" evidence="2">
    <location>
        <begin position="1"/>
        <end position="94"/>
    </location>
</feature>
<proteinExistence type="predicted"/>
<sequence length="94" mass="10625">MWRKLKRLGGVYPKLPLCILPERPAVKDGVGSVVEEIKTHGVALVLEAKPLRGKDAALLEILRAAKEREYKEILEECQEFLEVIRSSIEKKSLT</sequence>
<dbReference type="Pfam" id="PF20229">
    <property type="entry name" value="ChrB_N"/>
    <property type="match status" value="1"/>
</dbReference>
<name>A0A7C3WJN9_THEPE</name>
<evidence type="ECO:0000256" key="1">
    <source>
        <dbReference type="SAM" id="Coils"/>
    </source>
</evidence>